<dbReference type="Gene3D" id="3.90.1640.10">
    <property type="entry name" value="inorganic pyrophosphatase (n-terminal core)"/>
    <property type="match status" value="1"/>
</dbReference>
<sequence length="354" mass="37854">MTRTEETEAGPRATVDADLRGFDHVRAAIEPAKTIVLCAHTRPDGDAIGSVLGLAGALRQRWPEKAVTCLLADDDPVPRIYRFLPGSECFVAASAYRGDPDLFIALDLPTDTRLANAKAVLDRSRAVAVIDHHPSDGSFGTCGCVRTTAAATGVLVCKFALFLGVAITPAMANQLFCALVTDTGRFQYQNADAECFRIASLLVDAGADPAWISLNVYQNFRLAYLRLEGRVMQRIRTLFGDQVSYSYATRADLELTGARDEECDGLIDQVRSVEGVEVALFLKEGKTPGVVRGNLRAKGSVDVSAIARAVGGGGHRAAAGFSIEGTIDDAFEMVMPLIEQALAEQAEASKDDGK</sequence>
<dbReference type="EC" id="3.1.3.7" evidence="3"/>
<feature type="domain" description="DHHA1" evidence="2">
    <location>
        <begin position="256"/>
        <end position="335"/>
    </location>
</feature>
<dbReference type="InterPro" id="IPR051319">
    <property type="entry name" value="Oligoribo/pAp-PDE_c-di-AMP_PDE"/>
</dbReference>
<dbReference type="InterPro" id="IPR003156">
    <property type="entry name" value="DHHA1_dom"/>
</dbReference>
<dbReference type="Proteomes" id="UP001431693">
    <property type="component" value="Unassembled WGS sequence"/>
</dbReference>
<dbReference type="EMBL" id="JASJEX010000001">
    <property type="protein sequence ID" value="MDJ1128861.1"/>
    <property type="molecule type" value="Genomic_DNA"/>
</dbReference>
<dbReference type="Pfam" id="PF01368">
    <property type="entry name" value="DHH"/>
    <property type="match status" value="1"/>
</dbReference>
<dbReference type="GO" id="GO:0008441">
    <property type="term" value="F:3'(2'),5'-bisphosphate nucleotidase activity"/>
    <property type="evidence" value="ECO:0007669"/>
    <property type="project" value="UniProtKB-EC"/>
</dbReference>
<keyword evidence="3" id="KW-0378">Hydrolase</keyword>
<organism evidence="3 4">
    <name type="scientific">Kribbibacterium absianum</name>
    <dbReference type="NCBI Taxonomy" id="3044210"/>
    <lineage>
        <taxon>Bacteria</taxon>
        <taxon>Bacillati</taxon>
        <taxon>Actinomycetota</taxon>
        <taxon>Coriobacteriia</taxon>
        <taxon>Coriobacteriales</taxon>
        <taxon>Kribbibacteriaceae</taxon>
        <taxon>Kribbibacterium</taxon>
    </lineage>
</organism>
<evidence type="ECO:0000313" key="3">
    <source>
        <dbReference type="EMBL" id="MDJ1128861.1"/>
    </source>
</evidence>
<dbReference type="Gene3D" id="3.10.310.30">
    <property type="match status" value="1"/>
</dbReference>
<comment type="caution">
    <text evidence="3">The sequence shown here is derived from an EMBL/GenBank/DDBJ whole genome shotgun (WGS) entry which is preliminary data.</text>
</comment>
<dbReference type="PANTHER" id="PTHR47618:SF1">
    <property type="entry name" value="BIFUNCTIONAL OLIGORIBONUCLEASE AND PAP PHOSPHATASE NRNA"/>
    <property type="match status" value="1"/>
</dbReference>
<dbReference type="InterPro" id="IPR038763">
    <property type="entry name" value="DHH_sf"/>
</dbReference>
<proteinExistence type="predicted"/>
<dbReference type="RefSeq" id="WP_283712500.1">
    <property type="nucleotide sequence ID" value="NZ_JASJEW010000001.1"/>
</dbReference>
<accession>A0ABT6ZJN4</accession>
<name>A0ABT6ZJN4_9ACTN</name>
<evidence type="ECO:0000259" key="2">
    <source>
        <dbReference type="Pfam" id="PF02272"/>
    </source>
</evidence>
<protein>
    <submittedName>
        <fullName evidence="3">Bifunctional oligoribonuclease/PAP phosphatase NrnA</fullName>
        <ecNumber evidence="3">3.1.3.7</ecNumber>
    </submittedName>
</protein>
<gene>
    <name evidence="3" type="ORF">QJ043_02035</name>
</gene>
<keyword evidence="4" id="KW-1185">Reference proteome</keyword>
<evidence type="ECO:0000259" key="1">
    <source>
        <dbReference type="Pfam" id="PF01368"/>
    </source>
</evidence>
<dbReference type="InterPro" id="IPR001667">
    <property type="entry name" value="DDH_dom"/>
</dbReference>
<dbReference type="Pfam" id="PF02272">
    <property type="entry name" value="DHHA1"/>
    <property type="match status" value="1"/>
</dbReference>
<reference evidence="3" key="1">
    <citation type="submission" date="2023-05" db="EMBL/GenBank/DDBJ databases">
        <title>[olsenella] sp. nov., isolated from a pig farm feces dump.</title>
        <authorList>
            <person name="Chang Y.-H."/>
        </authorList>
    </citation>
    <scope>NUCLEOTIDE SEQUENCE</scope>
    <source>
        <strain evidence="3">YH-ols2217</strain>
    </source>
</reference>
<dbReference type="PANTHER" id="PTHR47618">
    <property type="entry name" value="BIFUNCTIONAL OLIGORIBONUCLEASE AND PAP PHOSPHATASE NRNA"/>
    <property type="match status" value="1"/>
</dbReference>
<feature type="domain" description="DDH" evidence="1">
    <location>
        <begin position="35"/>
        <end position="160"/>
    </location>
</feature>
<evidence type="ECO:0000313" key="4">
    <source>
        <dbReference type="Proteomes" id="UP001431693"/>
    </source>
</evidence>
<dbReference type="SUPFAM" id="SSF64182">
    <property type="entry name" value="DHH phosphoesterases"/>
    <property type="match status" value="1"/>
</dbReference>